<evidence type="ECO:0000313" key="2">
    <source>
        <dbReference type="EMBL" id="GFK95081.1"/>
    </source>
</evidence>
<dbReference type="SUPFAM" id="SSF53756">
    <property type="entry name" value="UDP-Glycosyltransferase/glycogen phosphorylase"/>
    <property type="match status" value="1"/>
</dbReference>
<dbReference type="RefSeq" id="WP_173085787.1">
    <property type="nucleotide sequence ID" value="NZ_BLTE01000014.1"/>
</dbReference>
<dbReference type="Pfam" id="PF13524">
    <property type="entry name" value="Glyco_trans_1_2"/>
    <property type="match status" value="1"/>
</dbReference>
<dbReference type="EMBL" id="BLTE01000014">
    <property type="protein sequence ID" value="GFK95081.1"/>
    <property type="molecule type" value="Genomic_DNA"/>
</dbReference>
<reference evidence="2 3" key="1">
    <citation type="submission" date="2020-04" db="EMBL/GenBank/DDBJ databases">
        <authorList>
            <consortium name="Desulfovibrio sp. FSS-1 genome sequencing consortium"/>
            <person name="Shimoshige H."/>
            <person name="Kobayashi H."/>
            <person name="Maekawa T."/>
        </authorList>
    </citation>
    <scope>NUCLEOTIDE SEQUENCE [LARGE SCALE GENOMIC DNA]</scope>
    <source>
        <strain evidence="2 3">SIID29052-01</strain>
    </source>
</reference>
<feature type="domain" description="Spore protein YkvP/CgeB glycosyl transferase-like" evidence="1">
    <location>
        <begin position="349"/>
        <end position="486"/>
    </location>
</feature>
<accession>A0A6V8LWW7</accession>
<keyword evidence="3" id="KW-1185">Reference proteome</keyword>
<dbReference type="InterPro" id="IPR055259">
    <property type="entry name" value="YkvP/CgeB_Glyco_trans-like"/>
</dbReference>
<evidence type="ECO:0000313" key="3">
    <source>
        <dbReference type="Proteomes" id="UP000494245"/>
    </source>
</evidence>
<dbReference type="Proteomes" id="UP000494245">
    <property type="component" value="Unassembled WGS sequence"/>
</dbReference>
<protein>
    <recommendedName>
        <fullName evidence="1">Spore protein YkvP/CgeB glycosyl transferase-like domain-containing protein</fullName>
    </recommendedName>
</protein>
<dbReference type="AlphaFoldDB" id="A0A6V8LWW7"/>
<comment type="caution">
    <text evidence="2">The sequence shown here is derived from an EMBL/GenBank/DDBJ whole genome shotgun (WGS) entry which is preliminary data.</text>
</comment>
<proteinExistence type="predicted"/>
<organism evidence="2 3">
    <name type="scientific">Fundidesulfovibrio magnetotacticus</name>
    <dbReference type="NCBI Taxonomy" id="2730080"/>
    <lineage>
        <taxon>Bacteria</taxon>
        <taxon>Pseudomonadati</taxon>
        <taxon>Thermodesulfobacteriota</taxon>
        <taxon>Desulfovibrionia</taxon>
        <taxon>Desulfovibrionales</taxon>
        <taxon>Desulfovibrionaceae</taxon>
        <taxon>Fundidesulfovibrio</taxon>
    </lineage>
</organism>
<gene>
    <name evidence="2" type="ORF">NNJEOMEG_02935</name>
</gene>
<reference evidence="2 3" key="2">
    <citation type="submission" date="2020-05" db="EMBL/GenBank/DDBJ databases">
        <title>Draft genome sequence of Desulfovibrio sp. strainFSS-1.</title>
        <authorList>
            <person name="Shimoshige H."/>
            <person name="Kobayashi H."/>
            <person name="Maekawa T."/>
        </authorList>
    </citation>
    <scope>NUCLEOTIDE SEQUENCE [LARGE SCALE GENOMIC DNA]</scope>
    <source>
        <strain evidence="2 3">SIID29052-01</strain>
    </source>
</reference>
<evidence type="ECO:0000259" key="1">
    <source>
        <dbReference type="Pfam" id="PF13524"/>
    </source>
</evidence>
<sequence>MPSPPPRLRLTDELGQAKTLQPGHALARPAVRNDWTVLGLGPDPASLAAKLPPGARVAWLECPAFLQQTGRDWLASHVPRGWTRLEAFDPATASGVLVHEGSARLFPSFWSPVLAALALPRPDALPRRSGRTAVVPGSRDGLIARELSQALAQEGYEVLDVPEGGVAALLAQGRPDVFVSVNFRGKGAYGLEHALLARAGVPVAAWLVDNPFHALSGLKTVQWRSLHLFVTDSWFVEPLKAHGALSVHHLPLAANPDFFRAAPDAPELSDALLFVGRSAFPDKGLFFSGVSVPPELLERAREMFAAGERPDFAWWARELGVETLWPGRAARRPGLGAEECGRAWRATVLAHAARAGRLVAYGDADWKTLVDAPFELRPPVDYYGPLAGMYASARCVLGPTSPLLPHGLTQRHFDVWAAGGLLLSDATPGLSIFPRELTEPMRFASPGEIPDRIGALTRRRDELTPAWRELIAREHTYRRRVAAMLERIIP</sequence>
<name>A0A6V8LWW7_9BACT</name>